<comment type="subcellular location">
    <subcellularLocation>
        <location evidence="1">Membrane</location>
        <topology evidence="1">Multi-pass membrane protein</topology>
    </subcellularLocation>
</comment>
<keyword evidence="5 6" id="KW-0472">Membrane</keyword>
<evidence type="ECO:0000256" key="6">
    <source>
        <dbReference type="SAM" id="Phobius"/>
    </source>
</evidence>
<feature type="transmembrane region" description="Helical" evidence="6">
    <location>
        <begin position="459"/>
        <end position="477"/>
    </location>
</feature>
<dbReference type="EMBL" id="JAVRQU010000019">
    <property type="protein sequence ID" value="KAK5692356.1"/>
    <property type="molecule type" value="Genomic_DNA"/>
</dbReference>
<dbReference type="InterPro" id="IPR002293">
    <property type="entry name" value="AA/rel_permease1"/>
</dbReference>
<dbReference type="Pfam" id="PF13520">
    <property type="entry name" value="AA_permease_2"/>
    <property type="match status" value="1"/>
</dbReference>
<reference evidence="7" key="1">
    <citation type="submission" date="2023-08" db="EMBL/GenBank/DDBJ databases">
        <title>Black Yeasts Isolated from many extreme environments.</title>
        <authorList>
            <person name="Coleine C."/>
            <person name="Stajich J.E."/>
            <person name="Selbmann L."/>
        </authorList>
    </citation>
    <scope>NUCLEOTIDE SEQUENCE</scope>
    <source>
        <strain evidence="7">CCFEE 5810</strain>
    </source>
</reference>
<dbReference type="AlphaFoldDB" id="A0AAN7W1R8"/>
<feature type="transmembrane region" description="Helical" evidence="6">
    <location>
        <begin position="489"/>
        <end position="508"/>
    </location>
</feature>
<feature type="transmembrane region" description="Helical" evidence="6">
    <location>
        <begin position="412"/>
        <end position="438"/>
    </location>
</feature>
<dbReference type="GO" id="GO:0016020">
    <property type="term" value="C:membrane"/>
    <property type="evidence" value="ECO:0007669"/>
    <property type="project" value="UniProtKB-SubCell"/>
</dbReference>
<gene>
    <name evidence="7" type="ORF">LTR97_010664</name>
</gene>
<dbReference type="PANTHER" id="PTHR45649:SF4">
    <property type="entry name" value="TRANSPORTER, PUTATIVE (EUROFUNG)-RELATED"/>
    <property type="match status" value="1"/>
</dbReference>
<accession>A0AAN7W1R8</accession>
<feature type="transmembrane region" description="Helical" evidence="6">
    <location>
        <begin position="333"/>
        <end position="354"/>
    </location>
</feature>
<feature type="transmembrane region" description="Helical" evidence="6">
    <location>
        <begin position="99"/>
        <end position="120"/>
    </location>
</feature>
<feature type="transmembrane region" description="Helical" evidence="6">
    <location>
        <begin position="217"/>
        <end position="235"/>
    </location>
</feature>
<keyword evidence="3 6" id="KW-0812">Transmembrane</keyword>
<keyword evidence="4 6" id="KW-1133">Transmembrane helix</keyword>
<dbReference type="PIRSF" id="PIRSF006060">
    <property type="entry name" value="AA_transporter"/>
    <property type="match status" value="1"/>
</dbReference>
<evidence type="ECO:0000256" key="4">
    <source>
        <dbReference type="ARBA" id="ARBA00022989"/>
    </source>
</evidence>
<feature type="transmembrane region" description="Helical" evidence="6">
    <location>
        <begin position="255"/>
        <end position="271"/>
    </location>
</feature>
<evidence type="ECO:0000313" key="8">
    <source>
        <dbReference type="Proteomes" id="UP001310594"/>
    </source>
</evidence>
<feature type="transmembrane region" description="Helical" evidence="6">
    <location>
        <begin position="184"/>
        <end position="205"/>
    </location>
</feature>
<evidence type="ECO:0000256" key="1">
    <source>
        <dbReference type="ARBA" id="ARBA00004141"/>
    </source>
</evidence>
<dbReference type="Proteomes" id="UP001310594">
    <property type="component" value="Unassembled WGS sequence"/>
</dbReference>
<evidence type="ECO:0000313" key="7">
    <source>
        <dbReference type="EMBL" id="KAK5692356.1"/>
    </source>
</evidence>
<dbReference type="Gene3D" id="1.20.1740.10">
    <property type="entry name" value="Amino acid/polyamine transporter I"/>
    <property type="match status" value="1"/>
</dbReference>
<evidence type="ECO:0000256" key="3">
    <source>
        <dbReference type="ARBA" id="ARBA00022692"/>
    </source>
</evidence>
<feature type="transmembrane region" description="Helical" evidence="6">
    <location>
        <begin position="386"/>
        <end position="406"/>
    </location>
</feature>
<feature type="transmembrane region" description="Helical" evidence="6">
    <location>
        <begin position="59"/>
        <end position="79"/>
    </location>
</feature>
<organism evidence="7 8">
    <name type="scientific">Elasticomyces elasticus</name>
    <dbReference type="NCBI Taxonomy" id="574655"/>
    <lineage>
        <taxon>Eukaryota</taxon>
        <taxon>Fungi</taxon>
        <taxon>Dikarya</taxon>
        <taxon>Ascomycota</taxon>
        <taxon>Pezizomycotina</taxon>
        <taxon>Dothideomycetes</taxon>
        <taxon>Dothideomycetidae</taxon>
        <taxon>Mycosphaerellales</taxon>
        <taxon>Teratosphaeriaceae</taxon>
        <taxon>Elasticomyces</taxon>
    </lineage>
</organism>
<feature type="transmembrane region" description="Helical" evidence="6">
    <location>
        <begin position="141"/>
        <end position="164"/>
    </location>
</feature>
<feature type="transmembrane region" description="Helical" evidence="6">
    <location>
        <begin position="291"/>
        <end position="311"/>
    </location>
</feature>
<name>A0AAN7W1R8_9PEZI</name>
<evidence type="ECO:0000256" key="5">
    <source>
        <dbReference type="ARBA" id="ARBA00023136"/>
    </source>
</evidence>
<dbReference type="PANTHER" id="PTHR45649">
    <property type="entry name" value="AMINO-ACID PERMEASE BAT1"/>
    <property type="match status" value="1"/>
</dbReference>
<comment type="caution">
    <text evidence="7">The sequence shown here is derived from an EMBL/GenBank/DDBJ whole genome shotgun (WGS) entry which is preliminary data.</text>
</comment>
<protein>
    <submittedName>
        <fullName evidence="7">Uncharacterized protein</fullName>
    </submittedName>
</protein>
<proteinExistence type="predicted"/>
<evidence type="ECO:0000256" key="2">
    <source>
        <dbReference type="ARBA" id="ARBA00022448"/>
    </source>
</evidence>
<sequence length="524" mass="56722">MSSGQTSGRDGSDELDVEMKQMYHDTLKSGGHVDVHIGGDDQDREDMARMGRQGDLKRIFRQSSMVAFTAIVQATWQVFLVANTQGLLNGGLAGVFWSYVWTAIGMSTVVASLAEMASMAPTSGGQYHWISEFSPPQYQQFLSYIGGWMSTLSWQATAAGATFVDGIFILGLASAYHPDYVIQGWHGTLVVGAVTILVGIVNGFFADSLPQIQKFMAILFGVGWIPVVVVLIALAPHPPAGDVFTKFSSEGWSPMGLSVMVGQISALYSLVSHMSEEVRRAGLAVPRAMMWSYTANAVIGVVVVFAYLYSIPDVDAALSSPTGFPILYVLQSATYWGTLPIAIMLIMIATAGCIGCNASASRETFAFARDDGLPFKNWLAKVTPKSLIPLNSVLITCIITFLLSLINIGSTVAFNAIISLQLIALMATYATSIACVLFKRMKGEHNLPSAQWSLGRSGKAINTVALVYSIYLVFWIGWPPLQAVTPSSFNWSTPMFGAIFLFSLVFYYTNGRKVYKGPVTLVQA</sequence>
<dbReference type="GO" id="GO:0022857">
    <property type="term" value="F:transmembrane transporter activity"/>
    <property type="evidence" value="ECO:0007669"/>
    <property type="project" value="InterPro"/>
</dbReference>
<keyword evidence="2" id="KW-0813">Transport</keyword>